<evidence type="ECO:0000313" key="6">
    <source>
        <dbReference type="EMBL" id="MDQ0472106.1"/>
    </source>
</evidence>
<keyword evidence="3 6" id="KW-0238">DNA-binding</keyword>
<dbReference type="Pfam" id="PF03466">
    <property type="entry name" value="LysR_substrate"/>
    <property type="match status" value="1"/>
</dbReference>
<dbReference type="InterPro" id="IPR000847">
    <property type="entry name" value="LysR_HTH_N"/>
</dbReference>
<accession>A0ABU0JCU0</accession>
<dbReference type="SUPFAM" id="SSF46785">
    <property type="entry name" value="Winged helix' DNA-binding domain"/>
    <property type="match status" value="1"/>
</dbReference>
<evidence type="ECO:0000256" key="2">
    <source>
        <dbReference type="ARBA" id="ARBA00023015"/>
    </source>
</evidence>
<dbReference type="Gene3D" id="3.40.190.10">
    <property type="entry name" value="Periplasmic binding protein-like II"/>
    <property type="match status" value="2"/>
</dbReference>
<dbReference type="Pfam" id="PF00126">
    <property type="entry name" value="HTH_1"/>
    <property type="match status" value="1"/>
</dbReference>
<evidence type="ECO:0000313" key="7">
    <source>
        <dbReference type="Proteomes" id="UP001242480"/>
    </source>
</evidence>
<sequence>MDTRFLESFIAIVDGGSIAEAARQLNLTPAAVAQRIQALEDEIGAPLLLRAGRRVAPTAAGVAVAARARRLVRDVAELRIAAGRGTPAGELRVGAISTALTGILPDGLKRMMQAFPAIEVYVVPGRSVDIYRQMLDGELDVCVMVQPPFRYPKPFCWSELRAEPLIVLAPEATEGEDPLDLLRTQPLIRYDRRYWGGRLIDGYLRAQAVVPRDRLELDSLEAIAVMVDRGLGVALVPDWAPPWPAGLALRRLALPPPVPVRRIGLFWMRSSPRLALVEAFRSMMEV</sequence>
<keyword evidence="7" id="KW-1185">Reference proteome</keyword>
<dbReference type="PROSITE" id="PS50931">
    <property type="entry name" value="HTH_LYSR"/>
    <property type="match status" value="1"/>
</dbReference>
<dbReference type="InterPro" id="IPR005119">
    <property type="entry name" value="LysR_subst-bd"/>
</dbReference>
<dbReference type="GO" id="GO:0003677">
    <property type="term" value="F:DNA binding"/>
    <property type="evidence" value="ECO:0007669"/>
    <property type="project" value="UniProtKB-KW"/>
</dbReference>
<dbReference type="SUPFAM" id="SSF53850">
    <property type="entry name" value="Periplasmic binding protein-like II"/>
    <property type="match status" value="1"/>
</dbReference>
<reference evidence="6 7" key="1">
    <citation type="submission" date="2023-07" db="EMBL/GenBank/DDBJ databases">
        <title>Genomic Encyclopedia of Type Strains, Phase IV (KMG-IV): sequencing the most valuable type-strain genomes for metagenomic binning, comparative biology and taxonomic classification.</title>
        <authorList>
            <person name="Goeker M."/>
        </authorList>
    </citation>
    <scope>NUCLEOTIDE SEQUENCE [LARGE SCALE GENOMIC DNA]</scope>
    <source>
        <strain evidence="6 7">DSM 19619</strain>
    </source>
</reference>
<feature type="domain" description="HTH lysR-type" evidence="5">
    <location>
        <begin position="1"/>
        <end position="58"/>
    </location>
</feature>
<dbReference type="PANTHER" id="PTHR30346:SF28">
    <property type="entry name" value="HTH-TYPE TRANSCRIPTIONAL REGULATOR CYNR"/>
    <property type="match status" value="1"/>
</dbReference>
<keyword evidence="4" id="KW-0804">Transcription</keyword>
<name>A0ABU0JCU0_9HYPH</name>
<gene>
    <name evidence="6" type="ORF">QO011_005135</name>
</gene>
<proteinExistence type="inferred from homology"/>
<comment type="caution">
    <text evidence="6">The sequence shown here is derived from an EMBL/GenBank/DDBJ whole genome shotgun (WGS) entry which is preliminary data.</text>
</comment>
<dbReference type="Proteomes" id="UP001242480">
    <property type="component" value="Unassembled WGS sequence"/>
</dbReference>
<organism evidence="6 7">
    <name type="scientific">Labrys wisconsinensis</name>
    <dbReference type="NCBI Taxonomy" id="425677"/>
    <lineage>
        <taxon>Bacteria</taxon>
        <taxon>Pseudomonadati</taxon>
        <taxon>Pseudomonadota</taxon>
        <taxon>Alphaproteobacteria</taxon>
        <taxon>Hyphomicrobiales</taxon>
        <taxon>Xanthobacteraceae</taxon>
        <taxon>Labrys</taxon>
    </lineage>
</organism>
<dbReference type="EMBL" id="JAUSVX010000011">
    <property type="protein sequence ID" value="MDQ0472106.1"/>
    <property type="molecule type" value="Genomic_DNA"/>
</dbReference>
<dbReference type="RefSeq" id="WP_307278376.1">
    <property type="nucleotide sequence ID" value="NZ_JAUSVX010000011.1"/>
</dbReference>
<comment type="similarity">
    <text evidence="1">Belongs to the LysR transcriptional regulatory family.</text>
</comment>
<dbReference type="PANTHER" id="PTHR30346">
    <property type="entry name" value="TRANSCRIPTIONAL DUAL REGULATOR HCAR-RELATED"/>
    <property type="match status" value="1"/>
</dbReference>
<evidence type="ECO:0000256" key="4">
    <source>
        <dbReference type="ARBA" id="ARBA00023163"/>
    </source>
</evidence>
<evidence type="ECO:0000259" key="5">
    <source>
        <dbReference type="PROSITE" id="PS50931"/>
    </source>
</evidence>
<evidence type="ECO:0000256" key="1">
    <source>
        <dbReference type="ARBA" id="ARBA00009437"/>
    </source>
</evidence>
<protein>
    <submittedName>
        <fullName evidence="6">DNA-binding transcriptional LysR family regulator</fullName>
    </submittedName>
</protein>
<dbReference type="Gene3D" id="1.10.10.10">
    <property type="entry name" value="Winged helix-like DNA-binding domain superfamily/Winged helix DNA-binding domain"/>
    <property type="match status" value="1"/>
</dbReference>
<dbReference type="PRINTS" id="PR00039">
    <property type="entry name" value="HTHLYSR"/>
</dbReference>
<dbReference type="CDD" id="cd08427">
    <property type="entry name" value="PBP2_LTTR_like_2"/>
    <property type="match status" value="1"/>
</dbReference>
<dbReference type="InterPro" id="IPR036388">
    <property type="entry name" value="WH-like_DNA-bd_sf"/>
</dbReference>
<dbReference type="InterPro" id="IPR036390">
    <property type="entry name" value="WH_DNA-bd_sf"/>
</dbReference>
<keyword evidence="2" id="KW-0805">Transcription regulation</keyword>
<evidence type="ECO:0000256" key="3">
    <source>
        <dbReference type="ARBA" id="ARBA00023125"/>
    </source>
</evidence>